<dbReference type="GO" id="GO:0009055">
    <property type="term" value="F:electron transfer activity"/>
    <property type="evidence" value="ECO:0007669"/>
    <property type="project" value="UniProtKB-UniRule"/>
</dbReference>
<dbReference type="InterPro" id="IPR049011">
    <property type="entry name" value="Anamorsin_N_metazoan"/>
</dbReference>
<keyword evidence="3 10" id="KW-0004">4Fe-4S</keyword>
<dbReference type="EMBL" id="MCGN01000008">
    <property type="protein sequence ID" value="ORY93746.1"/>
    <property type="molecule type" value="Genomic_DNA"/>
</dbReference>
<proteinExistence type="inferred from homology"/>
<comment type="caution">
    <text evidence="10">Lacks conserved residue(s) required for the propagation of feature annotation.</text>
</comment>
<dbReference type="PANTHER" id="PTHR13273:SF14">
    <property type="entry name" value="ANAMORSIN"/>
    <property type="match status" value="1"/>
</dbReference>
<comment type="subcellular location">
    <subcellularLocation>
        <location evidence="10">Cytoplasm</location>
    </subcellularLocation>
    <subcellularLocation>
        <location evidence="10">Mitochondrion intermembrane space</location>
    </subcellularLocation>
</comment>
<keyword evidence="8 10" id="KW-0411">Iron-sulfur</keyword>
<evidence type="ECO:0000313" key="13">
    <source>
        <dbReference type="EMBL" id="ORY93746.1"/>
    </source>
</evidence>
<dbReference type="InterPro" id="IPR029063">
    <property type="entry name" value="SAM-dependent_MTases_sf"/>
</dbReference>
<evidence type="ECO:0000256" key="2">
    <source>
        <dbReference type="ARBA" id="ARBA00008169"/>
    </source>
</evidence>
<comment type="caution">
    <text evidence="13">The sequence shown here is derived from an EMBL/GenBank/DDBJ whole genome shotgun (WGS) entry which is preliminary data.</text>
</comment>
<organism evidence="13 14">
    <name type="scientific">Syncephalastrum racemosum</name>
    <name type="common">Filamentous fungus</name>
    <dbReference type="NCBI Taxonomy" id="13706"/>
    <lineage>
        <taxon>Eukaryota</taxon>
        <taxon>Fungi</taxon>
        <taxon>Fungi incertae sedis</taxon>
        <taxon>Mucoromycota</taxon>
        <taxon>Mucoromycotina</taxon>
        <taxon>Mucoromycetes</taxon>
        <taxon>Mucorales</taxon>
        <taxon>Syncephalastraceae</taxon>
        <taxon>Syncephalastrum</taxon>
    </lineage>
</organism>
<comment type="cofactor">
    <cofactor evidence="1 10">
        <name>[4Fe-4S] cluster</name>
        <dbReference type="ChEBI" id="CHEBI:49883"/>
    </cofactor>
</comment>
<feature type="domain" description="Anamorsin N-terminal" evidence="12">
    <location>
        <begin position="29"/>
        <end position="165"/>
    </location>
</feature>
<evidence type="ECO:0000256" key="7">
    <source>
        <dbReference type="ARBA" id="ARBA00023004"/>
    </source>
</evidence>
<evidence type="ECO:0000256" key="5">
    <source>
        <dbReference type="ARBA" id="ARBA00022714"/>
    </source>
</evidence>
<evidence type="ECO:0000256" key="9">
    <source>
        <dbReference type="ARBA" id="ARBA00023128"/>
    </source>
</evidence>
<feature type="binding site" evidence="10">
    <location>
        <position position="281"/>
    </location>
    <ligand>
        <name>[4Fe-4S] cluster</name>
        <dbReference type="ChEBI" id="CHEBI:49883"/>
    </ligand>
</feature>
<dbReference type="GO" id="GO:0046872">
    <property type="term" value="F:metal ion binding"/>
    <property type="evidence" value="ECO:0007669"/>
    <property type="project" value="UniProtKB-KW"/>
</dbReference>
<evidence type="ECO:0000259" key="12">
    <source>
        <dbReference type="Pfam" id="PF20922"/>
    </source>
</evidence>
<accession>A0A1X2H5K3</accession>
<feature type="region of interest" description="Fe-S binding site B" evidence="10">
    <location>
        <begin position="278"/>
        <end position="292"/>
    </location>
</feature>
<dbReference type="GO" id="GO:0016226">
    <property type="term" value="P:iron-sulfur cluster assembly"/>
    <property type="evidence" value="ECO:0007669"/>
    <property type="project" value="UniProtKB-UniRule"/>
</dbReference>
<comment type="domain">
    <text evidence="10">The C-terminal domain binds 2 Fe-S clusters but is otherwise mostly in an intrinsically disordered conformation.</text>
</comment>
<evidence type="ECO:0000313" key="14">
    <source>
        <dbReference type="Proteomes" id="UP000242180"/>
    </source>
</evidence>
<gene>
    <name evidence="13" type="ORF">BCR43DRAFT_558084</name>
</gene>
<dbReference type="InterPro" id="IPR046408">
    <property type="entry name" value="CIAPIN1"/>
</dbReference>
<dbReference type="HAMAP" id="MF_03115">
    <property type="entry name" value="Anamorsin"/>
    <property type="match status" value="1"/>
</dbReference>
<feature type="short sequence motif" description="Cx2C motif 2" evidence="10">
    <location>
        <begin position="289"/>
        <end position="292"/>
    </location>
</feature>
<feature type="domain" description="Anamorsin C-terminal" evidence="11">
    <location>
        <begin position="218"/>
        <end position="307"/>
    </location>
</feature>
<feature type="binding site" evidence="10">
    <location>
        <position position="232"/>
    </location>
    <ligand>
        <name>[2Fe-2S] cluster</name>
        <dbReference type="ChEBI" id="CHEBI:190135"/>
    </ligand>
</feature>
<evidence type="ECO:0000256" key="4">
    <source>
        <dbReference type="ARBA" id="ARBA00022490"/>
    </source>
</evidence>
<dbReference type="Pfam" id="PF20922">
    <property type="entry name" value="Anamorsin_N"/>
    <property type="match status" value="1"/>
</dbReference>
<keyword evidence="4 10" id="KW-0963">Cytoplasm</keyword>
<keyword evidence="5 10" id="KW-0001">2Fe-2S</keyword>
<dbReference type="GO" id="GO:0005758">
    <property type="term" value="C:mitochondrial intermembrane space"/>
    <property type="evidence" value="ECO:0007669"/>
    <property type="project" value="UniProtKB-SubCell"/>
</dbReference>
<comment type="cofactor">
    <cofactor evidence="10">
        <name>[2Fe-2S] cluster</name>
        <dbReference type="ChEBI" id="CHEBI:190135"/>
    </cofactor>
</comment>
<evidence type="ECO:0000256" key="8">
    <source>
        <dbReference type="ARBA" id="ARBA00023014"/>
    </source>
</evidence>
<feature type="binding site" evidence="10">
    <location>
        <position position="289"/>
    </location>
    <ligand>
        <name>[4Fe-4S] cluster</name>
        <dbReference type="ChEBI" id="CHEBI:49883"/>
    </ligand>
</feature>
<dbReference type="OrthoDB" id="311633at2759"/>
<feature type="binding site" evidence="10">
    <location>
        <position position="237"/>
    </location>
    <ligand>
        <name>[2Fe-2S] cluster</name>
        <dbReference type="ChEBI" id="CHEBI:190135"/>
    </ligand>
</feature>
<comment type="similarity">
    <text evidence="2 10">Belongs to the anamorsin family.</text>
</comment>
<dbReference type="InParanoid" id="A0A1X2H5K3"/>
<evidence type="ECO:0000256" key="10">
    <source>
        <dbReference type="HAMAP-Rule" id="MF_03115"/>
    </source>
</evidence>
<feature type="binding site" evidence="10">
    <location>
        <position position="222"/>
    </location>
    <ligand>
        <name>[2Fe-2S] cluster</name>
        <dbReference type="ChEBI" id="CHEBI:190135"/>
    </ligand>
</feature>
<keyword evidence="14" id="KW-1185">Reference proteome</keyword>
<comment type="domain">
    <text evidence="10">The twin Cx2C motifs are involved in the recognition by the mitochondrial MIA40-ERV1 disulfide relay system. The formation of 2 disulfide bonds in the Cx2C motifs through dithiol/disulfide exchange reactions effectively traps the protein in the mitochondrial intermembrane space.</text>
</comment>
<comment type="domain">
    <text evidence="10">The N-terminal domain has structural similarity with S-adenosyl-L-methionine-dependent methyltransferases, but does not bind S-adenosyl-L-methionine. It is required for correct assembly of the 2 Fe-S clusters.</text>
</comment>
<feature type="binding site" evidence="10">
    <location>
        <position position="235"/>
    </location>
    <ligand>
        <name>[2Fe-2S] cluster</name>
        <dbReference type="ChEBI" id="CHEBI:190135"/>
    </ligand>
</feature>
<dbReference type="InterPro" id="IPR007785">
    <property type="entry name" value="Anamorsin"/>
</dbReference>
<evidence type="ECO:0000256" key="1">
    <source>
        <dbReference type="ARBA" id="ARBA00001966"/>
    </source>
</evidence>
<dbReference type="OMA" id="RPDDCEM"/>
<keyword evidence="9 10" id="KW-0496">Mitochondrion</keyword>
<dbReference type="STRING" id="13706.A0A1X2H5K3"/>
<evidence type="ECO:0000256" key="3">
    <source>
        <dbReference type="ARBA" id="ARBA00022485"/>
    </source>
</evidence>
<reference evidence="13 14" key="1">
    <citation type="submission" date="2016-07" db="EMBL/GenBank/DDBJ databases">
        <title>Pervasive Adenine N6-methylation of Active Genes in Fungi.</title>
        <authorList>
            <consortium name="DOE Joint Genome Institute"/>
            <person name="Mondo S.J."/>
            <person name="Dannebaum R.O."/>
            <person name="Kuo R.C."/>
            <person name="Labutti K."/>
            <person name="Haridas S."/>
            <person name="Kuo A."/>
            <person name="Salamov A."/>
            <person name="Ahrendt S.R."/>
            <person name="Lipzen A."/>
            <person name="Sullivan W."/>
            <person name="Andreopoulos W.B."/>
            <person name="Clum A."/>
            <person name="Lindquist E."/>
            <person name="Daum C."/>
            <person name="Ramamoorthy G.K."/>
            <person name="Gryganskyi A."/>
            <person name="Culley D."/>
            <person name="Magnuson J.K."/>
            <person name="James T.Y."/>
            <person name="O'Malley M.A."/>
            <person name="Stajich J.E."/>
            <person name="Spatafora J.W."/>
            <person name="Visel A."/>
            <person name="Grigoriev I.V."/>
        </authorList>
    </citation>
    <scope>NUCLEOTIDE SEQUENCE [LARGE SCALE GENOMIC DNA]</scope>
    <source>
        <strain evidence="13 14">NRRL 2496</strain>
    </source>
</reference>
<feature type="binding site" evidence="10">
    <location>
        <position position="292"/>
    </location>
    <ligand>
        <name>[4Fe-4S] cluster</name>
        <dbReference type="ChEBI" id="CHEBI:49883"/>
    </ligand>
</feature>
<feature type="binding site" evidence="10">
    <location>
        <position position="278"/>
    </location>
    <ligand>
        <name>[4Fe-4S] cluster</name>
        <dbReference type="ChEBI" id="CHEBI:49883"/>
    </ligand>
</feature>
<dbReference type="GO" id="GO:0051537">
    <property type="term" value="F:2 iron, 2 sulfur cluster binding"/>
    <property type="evidence" value="ECO:0007669"/>
    <property type="project" value="UniProtKB-UniRule"/>
</dbReference>
<dbReference type="AlphaFoldDB" id="A0A1X2H5K3"/>
<sequence length="319" mass="34710">MVATDSTRKSLFIAPTTVNQDTLYEYKKATDDQAAFEAMERIVEAPLAKNSFDKLYSNLAGLSNQVHTPQILSRYLSLLTPNGTLQLNELILLDASEVVDTALTRKQADLVSLLKLTGFVDVEVTKVDTLTNDQVAAIFPDNAELAGQVGLAQVVLKKPAYEIGQKVTLNFKKKPKQTEEKKKAWTVSVNDDDDELLDDDMLLDEEDKVKPSKEALARPDDCEMVDGRRKACKNCTCGRASMADGGAEEEESNNVVSLDLLEEAISEVDPTPNKVGGCGSCALGDAFRCSTCPYLGMPAFNPGEKVMLGGMFGKDDIDV</sequence>
<feature type="short sequence motif" description="Cx2C motif 1" evidence="10">
    <location>
        <begin position="278"/>
        <end position="281"/>
    </location>
</feature>
<evidence type="ECO:0000259" key="11">
    <source>
        <dbReference type="Pfam" id="PF05093"/>
    </source>
</evidence>
<dbReference type="GO" id="GO:0051539">
    <property type="term" value="F:4 iron, 4 sulfur cluster binding"/>
    <property type="evidence" value="ECO:0007669"/>
    <property type="project" value="UniProtKB-KW"/>
</dbReference>
<name>A0A1X2H5K3_SYNRA</name>
<dbReference type="PANTHER" id="PTHR13273">
    <property type="entry name" value="ANAMORSIN"/>
    <property type="match status" value="1"/>
</dbReference>
<protein>
    <submittedName>
        <fullName evidence="13">Cytokine-induced anti-apoptosis inhibitor 1, Fe-S biogenesis-domain-containing protein</fullName>
    </submittedName>
</protein>
<dbReference type="Proteomes" id="UP000242180">
    <property type="component" value="Unassembled WGS sequence"/>
</dbReference>
<dbReference type="Pfam" id="PF05093">
    <property type="entry name" value="CIAPIN1"/>
    <property type="match status" value="1"/>
</dbReference>
<evidence type="ECO:0000256" key="6">
    <source>
        <dbReference type="ARBA" id="ARBA00022723"/>
    </source>
</evidence>
<keyword evidence="7 10" id="KW-0408">Iron</keyword>
<dbReference type="Gene3D" id="3.40.50.150">
    <property type="entry name" value="Vaccinia Virus protein VP39"/>
    <property type="match status" value="1"/>
</dbReference>
<keyword evidence="6 10" id="KW-0479">Metal-binding</keyword>